<dbReference type="EMBL" id="JABFAJ010000007">
    <property type="protein sequence ID" value="NNU26728.1"/>
    <property type="molecule type" value="Genomic_DNA"/>
</dbReference>
<keyword evidence="2" id="KW-1185">Reference proteome</keyword>
<dbReference type="InterPro" id="IPR016888">
    <property type="entry name" value="UCP028498"/>
</dbReference>
<sequence length="154" mass="16563">MTIATTRPETDALPTGGVVHLLGEEVPAPAWLVRVGEETFLRSTTPHAVVDARGRGRVRVGATDRHVVLSEVAPEMHDLLDDAFRATYGRCRPDQVADMVSDDAAASTYRVRGRRPTVAERLGDLVVAWRARTTAPGRGVPGVRRGADACPCTP</sequence>
<comment type="caution">
    <text evidence="1">The sequence shown here is derived from an EMBL/GenBank/DDBJ whole genome shotgun (WGS) entry which is preliminary data.</text>
</comment>
<name>A0A849K0R5_9MICO</name>
<reference evidence="1 2" key="1">
    <citation type="submission" date="2020-05" db="EMBL/GenBank/DDBJ databases">
        <title>Genome sequence of Isoptericola sp. JC619 isolated from Chilika lagoon, India.</title>
        <authorList>
            <person name="Kumar D."/>
            <person name="Appam K."/>
            <person name="Gandham S."/>
            <person name="Uppada J."/>
            <person name="Sasikala C."/>
            <person name="Venkata Ramana C."/>
        </authorList>
    </citation>
    <scope>NUCLEOTIDE SEQUENCE [LARGE SCALE GENOMIC DNA]</scope>
    <source>
        <strain evidence="1 2">JC619</strain>
    </source>
</reference>
<gene>
    <name evidence="1" type="ORF">HLI28_04115</name>
</gene>
<dbReference type="Pfam" id="PF10012">
    <property type="entry name" value="DUF2255"/>
    <property type="match status" value="1"/>
</dbReference>
<dbReference type="RefSeq" id="WP_171246239.1">
    <property type="nucleotide sequence ID" value="NZ_JABFAJ010000007.1"/>
</dbReference>
<proteinExistence type="predicted"/>
<evidence type="ECO:0000313" key="1">
    <source>
        <dbReference type="EMBL" id="NNU26728.1"/>
    </source>
</evidence>
<dbReference type="AlphaFoldDB" id="A0A849K0R5"/>
<accession>A0A849K0R5</accession>
<organism evidence="1 2">
    <name type="scientific">Isoptericola sediminis</name>
    <dbReference type="NCBI Taxonomy" id="2733572"/>
    <lineage>
        <taxon>Bacteria</taxon>
        <taxon>Bacillati</taxon>
        <taxon>Actinomycetota</taxon>
        <taxon>Actinomycetes</taxon>
        <taxon>Micrococcales</taxon>
        <taxon>Promicromonosporaceae</taxon>
        <taxon>Isoptericola</taxon>
    </lineage>
</organism>
<evidence type="ECO:0000313" key="2">
    <source>
        <dbReference type="Proteomes" id="UP000557204"/>
    </source>
</evidence>
<dbReference type="Proteomes" id="UP000557204">
    <property type="component" value="Unassembled WGS sequence"/>
</dbReference>
<protein>
    <submittedName>
        <fullName evidence="1">DUF2255 family protein</fullName>
    </submittedName>
</protein>